<sequence>MSTDAIAETNAVVRDNGAVAVVKSRTDLIPRHEKERMKRLREAKKAYGRGKQIDTKQIRDKKLRRNMKQLEGKYHEASVKAKDAEILLENTSGFLEAEGDMERTYKVRQEDILPEVALETATKRFELKLDALGPYVFDYSRNGKELLLSPRFRGFFLVPSDGRWNYSFMGSAFAGMEKKSVHVKLDTPMPFYSDQHRPVHFHSFAELEDIGVDRSDNFA</sequence>
<comment type="caution">
    <text evidence="1">The sequence shown here is derived from an EMBL/GenBank/DDBJ whole genome shotgun (WGS) entry which is preliminary data.</text>
</comment>
<dbReference type="Proteomes" id="UP001143910">
    <property type="component" value="Unassembled WGS sequence"/>
</dbReference>
<reference evidence="1" key="1">
    <citation type="submission" date="2022-08" db="EMBL/GenBank/DDBJ databases">
        <title>Genome Sequence of Lecanicillium fungicola.</title>
        <authorList>
            <person name="Buettner E."/>
        </authorList>
    </citation>
    <scope>NUCLEOTIDE SEQUENCE</scope>
    <source>
        <strain evidence="1">Babe33</strain>
    </source>
</reference>
<organism evidence="1 2">
    <name type="scientific">Zarea fungicola</name>
    <dbReference type="NCBI Taxonomy" id="93591"/>
    <lineage>
        <taxon>Eukaryota</taxon>
        <taxon>Fungi</taxon>
        <taxon>Dikarya</taxon>
        <taxon>Ascomycota</taxon>
        <taxon>Pezizomycotina</taxon>
        <taxon>Sordariomycetes</taxon>
        <taxon>Hypocreomycetidae</taxon>
        <taxon>Hypocreales</taxon>
        <taxon>Cordycipitaceae</taxon>
        <taxon>Zarea</taxon>
    </lineage>
</organism>
<name>A0ACC1N4H9_9HYPO</name>
<gene>
    <name evidence="1" type="ORF">NQ176_g6660</name>
</gene>
<dbReference type="EMBL" id="JANJQO010000987">
    <property type="protein sequence ID" value="KAJ2973353.1"/>
    <property type="molecule type" value="Genomic_DNA"/>
</dbReference>
<protein>
    <submittedName>
        <fullName evidence="1">Uncharacterized protein</fullName>
    </submittedName>
</protein>
<keyword evidence="2" id="KW-1185">Reference proteome</keyword>
<accession>A0ACC1N4H9</accession>
<proteinExistence type="predicted"/>
<evidence type="ECO:0000313" key="2">
    <source>
        <dbReference type="Proteomes" id="UP001143910"/>
    </source>
</evidence>
<evidence type="ECO:0000313" key="1">
    <source>
        <dbReference type="EMBL" id="KAJ2973353.1"/>
    </source>
</evidence>